<reference evidence="6 7" key="1">
    <citation type="submission" date="2019-06" db="EMBL/GenBank/DDBJ databases">
        <title>Sequencing the genomes of 1000 actinobacteria strains.</title>
        <authorList>
            <person name="Klenk H.-P."/>
        </authorList>
    </citation>
    <scope>NUCLEOTIDE SEQUENCE [LARGE SCALE GENOMIC DNA]</scope>
    <source>
        <strain evidence="6 7">DSM 45928</strain>
    </source>
</reference>
<evidence type="ECO:0000256" key="1">
    <source>
        <dbReference type="ARBA" id="ARBA00004418"/>
    </source>
</evidence>
<evidence type="ECO:0000313" key="6">
    <source>
        <dbReference type="EMBL" id="TQL75892.1"/>
    </source>
</evidence>
<dbReference type="InterPro" id="IPR015168">
    <property type="entry name" value="SsuA/THI5"/>
</dbReference>
<name>A0A543ATJ5_9ACTN</name>
<comment type="caution">
    <text evidence="6">The sequence shown here is derived from an EMBL/GenBank/DDBJ whole genome shotgun (WGS) entry which is preliminary data.</text>
</comment>
<dbReference type="Pfam" id="PF09084">
    <property type="entry name" value="NMT1"/>
    <property type="match status" value="1"/>
</dbReference>
<dbReference type="InParanoid" id="A0A543ATJ5"/>
<dbReference type="AlphaFoldDB" id="A0A543ATJ5"/>
<dbReference type="GO" id="GO:0042597">
    <property type="term" value="C:periplasmic space"/>
    <property type="evidence" value="ECO:0007669"/>
    <property type="project" value="UniProtKB-SubCell"/>
</dbReference>
<accession>A0A543ATJ5</accession>
<organism evidence="6 7">
    <name type="scientific">Stackebrandtia endophytica</name>
    <dbReference type="NCBI Taxonomy" id="1496996"/>
    <lineage>
        <taxon>Bacteria</taxon>
        <taxon>Bacillati</taxon>
        <taxon>Actinomycetota</taxon>
        <taxon>Actinomycetes</taxon>
        <taxon>Glycomycetales</taxon>
        <taxon>Glycomycetaceae</taxon>
        <taxon>Stackebrandtia</taxon>
    </lineage>
</organism>
<comment type="subcellular location">
    <subcellularLocation>
        <location evidence="1">Periplasm</location>
    </subcellularLocation>
</comment>
<keyword evidence="7" id="KW-1185">Reference proteome</keyword>
<feature type="chain" id="PRO_5022229017" evidence="4">
    <location>
        <begin position="23"/>
        <end position="325"/>
    </location>
</feature>
<evidence type="ECO:0000256" key="3">
    <source>
        <dbReference type="ARBA" id="ARBA00022729"/>
    </source>
</evidence>
<sequence>MTTRRNILATAALALVVSLPLAACSTSDEGTPGSNTVSVAVLGPGSLQWLHAIAKDQGFYEDHGVTIEDIQVQNSGALVQAVASGSANAGIALGDNVIKAVDEGADVRITGALIQKPALRLYGAPGVDDVADLAGTEVTAGATEGGTYELMLYMLQEAGVDTSGLTPVAIANSSDRVVAMQNDQVQGALLIPPFDTLAEDAGANMLGWYDEYWLETPAVVNGPWADENPEAARGFTQGLADAAKFFHDEANAAEVVRVLQEYANVDEAAAQAAYDFIRPNEIFSPDLSIEEAGLTKIAEISAAVSGKDISGFNPADYIDDSYLKE</sequence>
<evidence type="ECO:0000256" key="2">
    <source>
        <dbReference type="ARBA" id="ARBA00010742"/>
    </source>
</evidence>
<proteinExistence type="inferred from homology"/>
<dbReference type="OrthoDB" id="174578at2"/>
<feature type="signal peptide" evidence="4">
    <location>
        <begin position="1"/>
        <end position="22"/>
    </location>
</feature>
<dbReference type="Gene3D" id="3.40.190.10">
    <property type="entry name" value="Periplasmic binding protein-like II"/>
    <property type="match status" value="2"/>
</dbReference>
<evidence type="ECO:0000313" key="7">
    <source>
        <dbReference type="Proteomes" id="UP000317043"/>
    </source>
</evidence>
<dbReference type="EMBL" id="VFOW01000001">
    <property type="protein sequence ID" value="TQL75892.1"/>
    <property type="molecule type" value="Genomic_DNA"/>
</dbReference>
<protein>
    <submittedName>
        <fullName evidence="6">ABC-type nitrate/sulfonate/bicarbonate transport system substrate-binding protein</fullName>
    </submittedName>
</protein>
<evidence type="ECO:0000256" key="4">
    <source>
        <dbReference type="SAM" id="SignalP"/>
    </source>
</evidence>
<dbReference type="PANTHER" id="PTHR30024:SF47">
    <property type="entry name" value="TAURINE-BINDING PERIPLASMIC PROTEIN"/>
    <property type="match status" value="1"/>
</dbReference>
<keyword evidence="3 4" id="KW-0732">Signal</keyword>
<dbReference type="PANTHER" id="PTHR30024">
    <property type="entry name" value="ALIPHATIC SULFONATES-BINDING PROTEIN-RELATED"/>
    <property type="match status" value="1"/>
</dbReference>
<dbReference type="RefSeq" id="WP_142036476.1">
    <property type="nucleotide sequence ID" value="NZ_JBHTGS010000001.1"/>
</dbReference>
<dbReference type="SUPFAM" id="SSF53850">
    <property type="entry name" value="Periplasmic binding protein-like II"/>
    <property type="match status" value="1"/>
</dbReference>
<feature type="domain" description="SsuA/THI5-like" evidence="5">
    <location>
        <begin position="53"/>
        <end position="248"/>
    </location>
</feature>
<evidence type="ECO:0000259" key="5">
    <source>
        <dbReference type="Pfam" id="PF09084"/>
    </source>
</evidence>
<dbReference type="Proteomes" id="UP000317043">
    <property type="component" value="Unassembled WGS sequence"/>
</dbReference>
<comment type="similarity">
    <text evidence="2">Belongs to the bacterial solute-binding protein SsuA/TauA family.</text>
</comment>
<gene>
    <name evidence="6" type="ORF">FB566_1408</name>
</gene>